<evidence type="ECO:0000313" key="2">
    <source>
        <dbReference type="EMBL" id="KAK7020848.1"/>
    </source>
</evidence>
<feature type="region of interest" description="Disordered" evidence="1">
    <location>
        <begin position="77"/>
        <end position="110"/>
    </location>
</feature>
<accession>A0AAW0B7V9</accession>
<dbReference type="Proteomes" id="UP001362999">
    <property type="component" value="Unassembled WGS sequence"/>
</dbReference>
<proteinExistence type="predicted"/>
<organism evidence="2 3">
    <name type="scientific">Favolaschia claudopus</name>
    <dbReference type="NCBI Taxonomy" id="2862362"/>
    <lineage>
        <taxon>Eukaryota</taxon>
        <taxon>Fungi</taxon>
        <taxon>Dikarya</taxon>
        <taxon>Basidiomycota</taxon>
        <taxon>Agaricomycotina</taxon>
        <taxon>Agaricomycetes</taxon>
        <taxon>Agaricomycetidae</taxon>
        <taxon>Agaricales</taxon>
        <taxon>Marasmiineae</taxon>
        <taxon>Mycenaceae</taxon>
        <taxon>Favolaschia</taxon>
    </lineage>
</organism>
<keyword evidence="3" id="KW-1185">Reference proteome</keyword>
<reference evidence="2 3" key="1">
    <citation type="journal article" date="2024" name="J Genomics">
        <title>Draft genome sequencing and assembly of Favolaschia claudopus CIRM-BRFM 2984 isolated from oak limbs.</title>
        <authorList>
            <person name="Navarro D."/>
            <person name="Drula E."/>
            <person name="Chaduli D."/>
            <person name="Cazenave R."/>
            <person name="Ahrendt S."/>
            <person name="Wang J."/>
            <person name="Lipzen A."/>
            <person name="Daum C."/>
            <person name="Barry K."/>
            <person name="Grigoriev I.V."/>
            <person name="Favel A."/>
            <person name="Rosso M.N."/>
            <person name="Martin F."/>
        </authorList>
    </citation>
    <scope>NUCLEOTIDE SEQUENCE [LARGE SCALE GENOMIC DNA]</scope>
    <source>
        <strain evidence="2 3">CIRM-BRFM 2984</strain>
    </source>
</reference>
<gene>
    <name evidence="2" type="ORF">R3P38DRAFT_2781479</name>
</gene>
<dbReference type="EMBL" id="JAWWNJ010000040">
    <property type="protein sequence ID" value="KAK7020848.1"/>
    <property type="molecule type" value="Genomic_DNA"/>
</dbReference>
<dbReference type="AlphaFoldDB" id="A0AAW0B7V9"/>
<evidence type="ECO:0000313" key="3">
    <source>
        <dbReference type="Proteomes" id="UP001362999"/>
    </source>
</evidence>
<protein>
    <submittedName>
        <fullName evidence="2">Uncharacterized protein</fullName>
    </submittedName>
</protein>
<sequence>MFETNVVFNNDCARWNNKQYCLAACTFEPRREQNDVMMSAIGRKRNAFSVNWSCRRSGRGRSETQAQHPDALDAISRECYSREMQSPQHNAPLPLTDMFDSSNDPPLPFMTEDSNTYYVY</sequence>
<evidence type="ECO:0000256" key="1">
    <source>
        <dbReference type="SAM" id="MobiDB-lite"/>
    </source>
</evidence>
<comment type="caution">
    <text evidence="2">The sequence shown here is derived from an EMBL/GenBank/DDBJ whole genome shotgun (WGS) entry which is preliminary data.</text>
</comment>
<name>A0AAW0B7V9_9AGAR</name>